<dbReference type="EMBL" id="CP013909">
    <property type="protein sequence ID" value="ALW85218.1"/>
    <property type="molecule type" value="Genomic_DNA"/>
</dbReference>
<evidence type="ECO:0000313" key="2">
    <source>
        <dbReference type="Proteomes" id="UP000059542"/>
    </source>
</evidence>
<gene>
    <name evidence="1" type="ORF">AUC43_08990</name>
</gene>
<sequence>MLAVCGFGFSLRCRHAPLGRARLRNVMAKAILKPNIKRDLLAGSTPAPVFTLQLSVVEKERARLLFISQLVSSIGPTVLVGLSTGPGPYYTHMSL</sequence>
<keyword evidence="2" id="KW-1185">Reference proteome</keyword>
<proteinExistence type="predicted"/>
<reference evidence="1 2" key="1">
    <citation type="submission" date="2015-12" db="EMBL/GenBank/DDBJ databases">
        <authorList>
            <person name="Shamseldin A."/>
            <person name="Moawad H."/>
            <person name="Abd El-Rahim W.M."/>
            <person name="Sadowsky M.J."/>
        </authorList>
    </citation>
    <scope>NUCLEOTIDE SEQUENCE [LARGE SCALE GENOMIC DNA]</scope>
    <source>
        <strain evidence="1 2">DG5B</strain>
    </source>
</reference>
<dbReference type="Proteomes" id="UP000059542">
    <property type="component" value="Chromosome"/>
</dbReference>
<name>A0A0U4C2E7_9BACT</name>
<evidence type="ECO:0000313" key="1">
    <source>
        <dbReference type="EMBL" id="ALW85218.1"/>
    </source>
</evidence>
<organism evidence="1 2">
    <name type="scientific">Hymenobacter sedentarius</name>
    <dbReference type="NCBI Taxonomy" id="1411621"/>
    <lineage>
        <taxon>Bacteria</taxon>
        <taxon>Pseudomonadati</taxon>
        <taxon>Bacteroidota</taxon>
        <taxon>Cytophagia</taxon>
        <taxon>Cytophagales</taxon>
        <taxon>Hymenobacteraceae</taxon>
        <taxon>Hymenobacter</taxon>
    </lineage>
</organism>
<dbReference type="AlphaFoldDB" id="A0A0U4C2E7"/>
<accession>A0A0U4C2E7</accession>
<protein>
    <submittedName>
        <fullName evidence="1">Uncharacterized protein</fullName>
    </submittedName>
</protein>
<dbReference type="KEGG" id="hyg:AUC43_08990"/>